<keyword evidence="6" id="KW-0807">Transducer</keyword>
<evidence type="ECO:0000313" key="7">
    <source>
        <dbReference type="EMBL" id="EJY57639.1"/>
    </source>
</evidence>
<comment type="similarity">
    <text evidence="6">Belongs to the insect chemoreceptor superfamily. Gustatory receptor (GR) family.</text>
</comment>
<evidence type="ECO:0000256" key="3">
    <source>
        <dbReference type="ARBA" id="ARBA00022692"/>
    </source>
</evidence>
<comment type="caution">
    <text evidence="6">Lacks conserved residue(s) required for the propagation of feature annotation.</text>
</comment>
<comment type="function">
    <text evidence="6">Gustatory receptor which mediates acceptance or avoidance behavior, depending on its substrates.</text>
</comment>
<gene>
    <name evidence="7" type="primary">GPRgr43</name>
    <name evidence="7" type="ORF">AaeL_AAEL017182</name>
</gene>
<keyword evidence="4 6" id="KW-1133">Transmembrane helix</keyword>
<reference evidence="7" key="2">
    <citation type="journal article" date="2007" name="Science">
        <title>Genome sequence of Aedes aegypti, a major arbovirus vector.</title>
        <authorList>
            <person name="Nene V."/>
            <person name="Wortman J.R."/>
            <person name="Lawson D."/>
            <person name="Haas B."/>
            <person name="Kodira C."/>
            <person name="Tu Z.J."/>
            <person name="Loftus B."/>
            <person name="Xi Z."/>
            <person name="Megy K."/>
            <person name="Grabherr M."/>
            <person name="Ren Q."/>
            <person name="Zdobnov E.M."/>
            <person name="Lobo N.F."/>
            <person name="Campbell K.S."/>
            <person name="Brown S.E."/>
            <person name="Bonaldo M.F."/>
            <person name="Zhu J."/>
            <person name="Sinkins S.P."/>
            <person name="Hogenkamp D.G."/>
            <person name="Amedeo P."/>
            <person name="Arensburger P."/>
            <person name="Atkinson P.W."/>
            <person name="Bidwell S."/>
            <person name="Biedler J."/>
            <person name="Birney E."/>
            <person name="Bruggner R.V."/>
            <person name="Costas J."/>
            <person name="Coy M.R."/>
            <person name="Crabtree J."/>
            <person name="Crawford M."/>
            <person name="Debruyn B."/>
            <person name="Decaprio D."/>
            <person name="Eiglmeier K."/>
            <person name="Eisenstadt E."/>
            <person name="El-Dorry H."/>
            <person name="Gelbart W.M."/>
            <person name="Gomes S.L."/>
            <person name="Hammond M."/>
            <person name="Hannick L.I."/>
            <person name="Hogan J.R."/>
            <person name="Holmes M.H."/>
            <person name="Jaffe D."/>
            <person name="Johnston J.S."/>
            <person name="Kennedy R.C."/>
            <person name="Koo H."/>
            <person name="Kravitz S."/>
            <person name="Kriventseva E.V."/>
            <person name="Kulp D."/>
            <person name="Labutti K."/>
            <person name="Lee E."/>
            <person name="Li S."/>
            <person name="Lovin D.D."/>
            <person name="Mao C."/>
            <person name="Mauceli E."/>
            <person name="Menck C.F."/>
            <person name="Miller J.R."/>
            <person name="Montgomery P."/>
            <person name="Mori A."/>
            <person name="Nascimento A.L."/>
            <person name="Naveira H.F."/>
            <person name="Nusbaum C."/>
            <person name="O'leary S."/>
            <person name="Orvis J."/>
            <person name="Pertea M."/>
            <person name="Quesneville H."/>
            <person name="Reidenbach K.R."/>
            <person name="Rogers Y.H."/>
            <person name="Roth C.W."/>
            <person name="Schneider J.R."/>
            <person name="Schatz M."/>
            <person name="Shumway M."/>
            <person name="Stanke M."/>
            <person name="Stinson E.O."/>
            <person name="Tubio J.M."/>
            <person name="Vanzee J.P."/>
            <person name="Verjovski-Almeida S."/>
            <person name="Werner D."/>
            <person name="White O."/>
            <person name="Wyder S."/>
            <person name="Zeng Q."/>
            <person name="Zhao Q."/>
            <person name="Zhao Y."/>
            <person name="Hill C.A."/>
            <person name="Raikhel A.S."/>
            <person name="Soares M.B."/>
            <person name="Knudson D.L."/>
            <person name="Lee N.H."/>
            <person name="Galagan J."/>
            <person name="Salzberg S.L."/>
            <person name="Paulsen I.T."/>
            <person name="Dimopoulos G."/>
            <person name="Collins F.H."/>
            <person name="Birren B."/>
            <person name="Fraser-Liggett C.M."/>
            <person name="Severson D.W."/>
        </authorList>
    </citation>
    <scope>NUCLEOTIDE SEQUENCE [LARGE SCALE GENOMIC DNA]</scope>
    <source>
        <strain evidence="7">Liverpool</strain>
    </source>
</reference>
<feature type="transmembrane region" description="Helical" evidence="6">
    <location>
        <begin position="255"/>
        <end position="275"/>
    </location>
</feature>
<dbReference type="PaxDb" id="7159-AAEL017182-PA"/>
<evidence type="ECO:0000256" key="5">
    <source>
        <dbReference type="ARBA" id="ARBA00023136"/>
    </source>
</evidence>
<keyword evidence="3 6" id="KW-0812">Transmembrane</keyword>
<dbReference type="Proteomes" id="UP000682892">
    <property type="component" value="Unassembled WGS sequence"/>
</dbReference>
<dbReference type="VEuPathDB" id="VectorBase:AAEL017182"/>
<organism evidence="7 8">
    <name type="scientific">Aedes aegypti</name>
    <name type="common">Yellowfever mosquito</name>
    <name type="synonym">Culex aegypti</name>
    <dbReference type="NCBI Taxonomy" id="7159"/>
    <lineage>
        <taxon>Eukaryota</taxon>
        <taxon>Metazoa</taxon>
        <taxon>Ecdysozoa</taxon>
        <taxon>Arthropoda</taxon>
        <taxon>Hexapoda</taxon>
        <taxon>Insecta</taxon>
        <taxon>Pterygota</taxon>
        <taxon>Neoptera</taxon>
        <taxon>Endopterygota</taxon>
        <taxon>Diptera</taxon>
        <taxon>Nematocera</taxon>
        <taxon>Culicoidea</taxon>
        <taxon>Culicidae</taxon>
        <taxon>Culicinae</taxon>
        <taxon>Aedini</taxon>
        <taxon>Aedes</taxon>
        <taxon>Stegomyia</taxon>
    </lineage>
</organism>
<dbReference type="InterPro" id="IPR013604">
    <property type="entry name" value="7TM_chemorcpt"/>
</dbReference>
<evidence type="ECO:0000313" key="8">
    <source>
        <dbReference type="Proteomes" id="UP000682892"/>
    </source>
</evidence>
<feature type="transmembrane region" description="Helical" evidence="6">
    <location>
        <begin position="76"/>
        <end position="100"/>
    </location>
</feature>
<dbReference type="eggNOG" id="ENOG502T8TR">
    <property type="taxonomic scope" value="Eukaryota"/>
</dbReference>
<feature type="transmembrane region" description="Helical" evidence="6">
    <location>
        <begin position="140"/>
        <end position="160"/>
    </location>
</feature>
<evidence type="ECO:0000256" key="1">
    <source>
        <dbReference type="ARBA" id="ARBA00004651"/>
    </source>
</evidence>
<reference evidence="7" key="3">
    <citation type="submission" date="2012-09" db="EMBL/GenBank/DDBJ databases">
        <authorList>
            <consortium name="VectorBase"/>
        </authorList>
    </citation>
    <scope>NUCLEOTIDE SEQUENCE</scope>
    <source>
        <strain evidence="7">Liverpool</strain>
    </source>
</reference>
<keyword evidence="2 6" id="KW-1003">Cell membrane</keyword>
<dbReference type="EMBL" id="CH477393">
    <property type="protein sequence ID" value="EJY57639.1"/>
    <property type="molecule type" value="Genomic_DNA"/>
</dbReference>
<protein>
    <recommendedName>
        <fullName evidence="6">Gustatory receptor</fullName>
    </recommendedName>
</protein>
<feature type="transmembrane region" description="Helical" evidence="6">
    <location>
        <begin position="172"/>
        <end position="197"/>
    </location>
</feature>
<evidence type="ECO:0000256" key="4">
    <source>
        <dbReference type="ARBA" id="ARBA00022989"/>
    </source>
</evidence>
<evidence type="ECO:0000256" key="6">
    <source>
        <dbReference type="RuleBase" id="RU363108"/>
    </source>
</evidence>
<feature type="non-terminal residue" evidence="7">
    <location>
        <position position="400"/>
    </location>
</feature>
<dbReference type="Pfam" id="PF08395">
    <property type="entry name" value="7tm_7"/>
    <property type="match status" value="1"/>
</dbReference>
<dbReference type="AlphaFoldDB" id="J9HIE0"/>
<feature type="transmembrane region" description="Helical" evidence="6">
    <location>
        <begin position="295"/>
        <end position="317"/>
    </location>
</feature>
<dbReference type="GO" id="GO:0005886">
    <property type="term" value="C:plasma membrane"/>
    <property type="evidence" value="ECO:0007669"/>
    <property type="project" value="UniProtKB-SubCell"/>
</dbReference>
<keyword evidence="5 6" id="KW-0472">Membrane</keyword>
<accession>J9HIE0</accession>
<reference evidence="7" key="1">
    <citation type="submission" date="2005-10" db="EMBL/GenBank/DDBJ databases">
        <authorList>
            <person name="Loftus B.J."/>
            <person name="Nene V.M."/>
            <person name="Hannick L.I."/>
            <person name="Bidwell S."/>
            <person name="Haas B."/>
            <person name="Amedeo P."/>
            <person name="Orvis J."/>
            <person name="Wortman J.R."/>
            <person name="White O.R."/>
            <person name="Salzberg S."/>
            <person name="Shumway M."/>
            <person name="Koo H."/>
            <person name="Zhao Y."/>
            <person name="Holmes M."/>
            <person name="Miller J."/>
            <person name="Schatz M."/>
            <person name="Pop M."/>
            <person name="Pai G."/>
            <person name="Utterback T."/>
            <person name="Rogers Y.-H."/>
            <person name="Kravitz S."/>
            <person name="Fraser C.M."/>
        </authorList>
    </citation>
    <scope>NUCLEOTIDE SEQUENCE</scope>
    <source>
        <strain evidence="7">Liverpool</strain>
    </source>
</reference>
<evidence type="ECO:0000256" key="2">
    <source>
        <dbReference type="ARBA" id="ARBA00022475"/>
    </source>
</evidence>
<sequence length="400" mass="46407">MHTTCRTVFRLKVFVYRPLQLLGLLPISFDSKSKRFFQSQWNLLLSIVQTIIVSSMLPVAYYILVTMVYNETSGLSNLMVILELIIGYFLLVSFCVKMLLRGSNVTEILNIFGGIFFNVCVESDCIDENLLRTYLRKVILVDYILFPITFGMYIPFSIGWKLSHLISWLLNSYSIFLMLMIINLFQSTIISSSIIYLKLNNRVTSAVQTLRKLNENQITISGSYLPKVKTYRNLSLEINKLCYLHRMTTEAVQRMIGILSMPLLIITFFQFFVVLTEAYYNYIYLMNNMFIPSFIYGQILSSTLFMLMCLLQFYYTVSFSAQMTQRAEATAILLNESFYNDAGRCVEQSIEMFTLEMLHRDYRVRIYDCFALDFTLAHSVSIGISNITVGLIPLFPRNHL</sequence>
<feature type="transmembrane region" description="Helical" evidence="6">
    <location>
        <begin position="41"/>
        <end position="64"/>
    </location>
</feature>
<dbReference type="GO" id="GO:0007165">
    <property type="term" value="P:signal transduction"/>
    <property type="evidence" value="ECO:0007669"/>
    <property type="project" value="UniProtKB-KW"/>
</dbReference>
<keyword evidence="6" id="KW-0675">Receptor</keyword>
<comment type="subcellular location">
    <subcellularLocation>
        <location evidence="1 6">Cell membrane</location>
        <topology evidence="1 6">Multi-pass membrane protein</topology>
    </subcellularLocation>
</comment>
<dbReference type="PhylomeDB" id="J9HIE0"/>
<name>J9HIE0_AEDAE</name>
<dbReference type="GO" id="GO:0050909">
    <property type="term" value="P:sensory perception of taste"/>
    <property type="evidence" value="ECO:0007669"/>
    <property type="project" value="InterPro"/>
</dbReference>
<proteinExistence type="inferred from homology"/>